<accession>A0A1I7WZF3</accession>
<dbReference type="Gene3D" id="3.30.420.10">
    <property type="entry name" value="Ribonuclease H-like superfamily/Ribonuclease H"/>
    <property type="match status" value="1"/>
</dbReference>
<proteinExistence type="predicted"/>
<evidence type="ECO:0000313" key="2">
    <source>
        <dbReference type="WBParaSite" id="Hba_10559"/>
    </source>
</evidence>
<dbReference type="InterPro" id="IPR036397">
    <property type="entry name" value="RNaseH_sf"/>
</dbReference>
<protein>
    <submittedName>
        <fullName evidence="2">DDE_3 domain-containing protein</fullName>
    </submittedName>
</protein>
<dbReference type="AlphaFoldDB" id="A0A1I7WZF3"/>
<dbReference type="Proteomes" id="UP000095283">
    <property type="component" value="Unplaced"/>
</dbReference>
<dbReference type="WBParaSite" id="Hba_10559">
    <property type="protein sequence ID" value="Hba_10559"/>
    <property type="gene ID" value="Hba_10559"/>
</dbReference>
<evidence type="ECO:0000313" key="1">
    <source>
        <dbReference type="Proteomes" id="UP000095283"/>
    </source>
</evidence>
<reference evidence="2" key="1">
    <citation type="submission" date="2016-11" db="UniProtKB">
        <authorList>
            <consortium name="WormBaseParasite"/>
        </authorList>
    </citation>
    <scope>IDENTIFICATION</scope>
</reference>
<keyword evidence="1" id="KW-1185">Reference proteome</keyword>
<name>A0A1I7WZF3_HETBA</name>
<sequence>MVCGAFSATGLVNLTFVSTKMNSAGYQDVLGHRLVPHLQRFPGVSFTFQQDNATIHASRSTKTWLIFGQFWCVGFMPMTLSLRPSRTSTVPLAKCGAK</sequence>
<dbReference type="GO" id="GO:0003676">
    <property type="term" value="F:nucleic acid binding"/>
    <property type="evidence" value="ECO:0007669"/>
    <property type="project" value="InterPro"/>
</dbReference>
<organism evidence="1 2">
    <name type="scientific">Heterorhabditis bacteriophora</name>
    <name type="common">Entomopathogenic nematode worm</name>
    <dbReference type="NCBI Taxonomy" id="37862"/>
    <lineage>
        <taxon>Eukaryota</taxon>
        <taxon>Metazoa</taxon>
        <taxon>Ecdysozoa</taxon>
        <taxon>Nematoda</taxon>
        <taxon>Chromadorea</taxon>
        <taxon>Rhabditida</taxon>
        <taxon>Rhabditina</taxon>
        <taxon>Rhabditomorpha</taxon>
        <taxon>Strongyloidea</taxon>
        <taxon>Heterorhabditidae</taxon>
        <taxon>Heterorhabditis</taxon>
    </lineage>
</organism>